<evidence type="ECO:0000256" key="2">
    <source>
        <dbReference type="ARBA" id="ARBA00022679"/>
    </source>
</evidence>
<dbReference type="SUPFAM" id="SSF82282">
    <property type="entry name" value="Homocysteine S-methyltransferase"/>
    <property type="match status" value="1"/>
</dbReference>
<dbReference type="InterPro" id="IPR051486">
    <property type="entry name" value="Hcy_S-methyltransferase"/>
</dbReference>
<feature type="binding site" evidence="5">
    <location>
        <position position="280"/>
    </location>
    <ligand>
        <name>Zn(2+)</name>
        <dbReference type="ChEBI" id="CHEBI:29105"/>
    </ligand>
</feature>
<protein>
    <recommendedName>
        <fullName evidence="6">Hcy-binding domain-containing protein</fullName>
    </recommendedName>
</protein>
<dbReference type="HOGENOM" id="CLU_004914_3_2_1"/>
<dbReference type="EMBL" id="KB822711">
    <property type="protein sequence ID" value="ETN47136.1"/>
    <property type="molecule type" value="Genomic_DNA"/>
</dbReference>
<keyword evidence="8" id="KW-1185">Reference proteome</keyword>
<feature type="binding site" evidence="5">
    <location>
        <position position="368"/>
    </location>
    <ligand>
        <name>Zn(2+)</name>
        <dbReference type="ChEBI" id="CHEBI:29105"/>
    </ligand>
</feature>
<sequence length="384" mass="42040">MPPRTTPSNPHRHPSLSHPLLILDGGLGTTLTAPPYAQHFISATTPLWSSHLLTTPSGPDTLLAAHAAFARAGANVLLTATYQASFEGFRRTPTVPQGAGIVEEDAARFMRAAVKVAREGFRVVARKEEGDGEREEEHEGGGRKGVVALSLGAYGATLLPSAEYSGEYPEGMRGEEALGEWHWRRLQVFFDEGVWREVDVVAFETLPRLEEIRGVRAAMRAVEECGVSEKPFWISCVFPGEGGNEAQEGHRLPDGSTVREVVDAMLGGDEARPWAVGVNCTKIWKVRRLLEEVEWAIAEGGYETPRLVLYPDGAGNLVYDTSRQEWLPRDGAGEGHGGKGKGWGEEMADIVRETQERGKWKGMVVGGCCMTEPEEIRELSERLI</sequence>
<feature type="domain" description="Hcy-binding" evidence="6">
    <location>
        <begin position="9"/>
        <end position="383"/>
    </location>
</feature>
<gene>
    <name evidence="7" type="ORF">HMPREF1541_01326</name>
</gene>
<proteinExistence type="predicted"/>
<dbReference type="GO" id="GO:0033528">
    <property type="term" value="P:S-methylmethionine cycle"/>
    <property type="evidence" value="ECO:0007669"/>
    <property type="project" value="TreeGrafter"/>
</dbReference>
<evidence type="ECO:0000256" key="3">
    <source>
        <dbReference type="ARBA" id="ARBA00022723"/>
    </source>
</evidence>
<name>W2SEH4_CYPE1</name>
<evidence type="ECO:0000259" key="6">
    <source>
        <dbReference type="PROSITE" id="PS50970"/>
    </source>
</evidence>
<keyword evidence="4 5" id="KW-0862">Zinc</keyword>
<keyword evidence="3 5" id="KW-0479">Metal-binding</keyword>
<dbReference type="STRING" id="1220924.W2SEH4"/>
<dbReference type="GO" id="GO:0032259">
    <property type="term" value="P:methylation"/>
    <property type="evidence" value="ECO:0007669"/>
    <property type="project" value="UniProtKB-KW"/>
</dbReference>
<evidence type="ECO:0000313" key="7">
    <source>
        <dbReference type="EMBL" id="ETN47136.1"/>
    </source>
</evidence>
<dbReference type="eggNOG" id="KOG1579">
    <property type="taxonomic scope" value="Eukaryota"/>
</dbReference>
<evidence type="ECO:0000256" key="4">
    <source>
        <dbReference type="ARBA" id="ARBA00022833"/>
    </source>
</evidence>
<keyword evidence="1 5" id="KW-0489">Methyltransferase</keyword>
<comment type="cofactor">
    <cofactor evidence="5">
        <name>Zn(2+)</name>
        <dbReference type="ChEBI" id="CHEBI:29105"/>
    </cofactor>
</comment>
<dbReference type="VEuPathDB" id="FungiDB:HMPREF1541_01326"/>
<dbReference type="InParanoid" id="W2SEH4"/>
<accession>W2SEH4</accession>
<dbReference type="PANTHER" id="PTHR46015:SF1">
    <property type="entry name" value="HOMOCYSTEINE S-METHYLTRANSFERASE-LIKE ISOFORM 1"/>
    <property type="match status" value="1"/>
</dbReference>
<dbReference type="FunCoup" id="W2SEH4">
    <property type="interactions" value="212"/>
</dbReference>
<organism evidence="7 8">
    <name type="scientific">Cyphellophora europaea (strain CBS 101466)</name>
    <name type="common">Phialophora europaea</name>
    <dbReference type="NCBI Taxonomy" id="1220924"/>
    <lineage>
        <taxon>Eukaryota</taxon>
        <taxon>Fungi</taxon>
        <taxon>Dikarya</taxon>
        <taxon>Ascomycota</taxon>
        <taxon>Pezizomycotina</taxon>
        <taxon>Eurotiomycetes</taxon>
        <taxon>Chaetothyriomycetidae</taxon>
        <taxon>Chaetothyriales</taxon>
        <taxon>Cyphellophoraceae</taxon>
        <taxon>Cyphellophora</taxon>
    </lineage>
</organism>
<dbReference type="GeneID" id="19968665"/>
<reference evidence="7 8" key="1">
    <citation type="submission" date="2013-03" db="EMBL/GenBank/DDBJ databases">
        <title>The Genome Sequence of Phialophora europaea CBS 101466.</title>
        <authorList>
            <consortium name="The Broad Institute Genomics Platform"/>
            <person name="Cuomo C."/>
            <person name="de Hoog S."/>
            <person name="Gorbushina A."/>
            <person name="Walker B."/>
            <person name="Young S.K."/>
            <person name="Zeng Q."/>
            <person name="Gargeya S."/>
            <person name="Fitzgerald M."/>
            <person name="Haas B."/>
            <person name="Abouelleil A."/>
            <person name="Allen A.W."/>
            <person name="Alvarado L."/>
            <person name="Arachchi H.M."/>
            <person name="Berlin A.M."/>
            <person name="Chapman S.B."/>
            <person name="Gainer-Dewar J."/>
            <person name="Goldberg J."/>
            <person name="Griggs A."/>
            <person name="Gujja S."/>
            <person name="Hansen M."/>
            <person name="Howarth C."/>
            <person name="Imamovic A."/>
            <person name="Ireland A."/>
            <person name="Larimer J."/>
            <person name="McCowan C."/>
            <person name="Murphy C."/>
            <person name="Pearson M."/>
            <person name="Poon T.W."/>
            <person name="Priest M."/>
            <person name="Roberts A."/>
            <person name="Saif S."/>
            <person name="Shea T."/>
            <person name="Sisk P."/>
            <person name="Sykes S."/>
            <person name="Wortman J."/>
            <person name="Nusbaum C."/>
            <person name="Birren B."/>
        </authorList>
    </citation>
    <scope>NUCLEOTIDE SEQUENCE [LARGE SCALE GENOMIC DNA]</scope>
    <source>
        <strain evidence="7 8">CBS 101466</strain>
    </source>
</reference>
<dbReference type="RefSeq" id="XP_008711848.1">
    <property type="nucleotide sequence ID" value="XM_008713626.1"/>
</dbReference>
<evidence type="ECO:0000256" key="5">
    <source>
        <dbReference type="PROSITE-ProRule" id="PRU00333"/>
    </source>
</evidence>
<dbReference type="Pfam" id="PF02574">
    <property type="entry name" value="S-methyl_trans"/>
    <property type="match status" value="1"/>
</dbReference>
<evidence type="ECO:0000313" key="8">
    <source>
        <dbReference type="Proteomes" id="UP000030752"/>
    </source>
</evidence>
<dbReference type="Proteomes" id="UP000030752">
    <property type="component" value="Unassembled WGS sequence"/>
</dbReference>
<dbReference type="GO" id="GO:0008898">
    <property type="term" value="F:S-adenosylmethionine-homocysteine S-methyltransferase activity"/>
    <property type="evidence" value="ECO:0007669"/>
    <property type="project" value="TreeGrafter"/>
</dbReference>
<dbReference type="GO" id="GO:0046872">
    <property type="term" value="F:metal ion binding"/>
    <property type="evidence" value="ECO:0007669"/>
    <property type="project" value="UniProtKB-KW"/>
</dbReference>
<dbReference type="InterPro" id="IPR003726">
    <property type="entry name" value="HCY_dom"/>
</dbReference>
<evidence type="ECO:0000256" key="1">
    <source>
        <dbReference type="ARBA" id="ARBA00022603"/>
    </source>
</evidence>
<dbReference type="AlphaFoldDB" id="W2SEH4"/>
<keyword evidence="2 5" id="KW-0808">Transferase</keyword>
<dbReference type="OrthoDB" id="261426at2759"/>
<feature type="binding site" evidence="5">
    <location>
        <position position="369"/>
    </location>
    <ligand>
        <name>Zn(2+)</name>
        <dbReference type="ChEBI" id="CHEBI:29105"/>
    </ligand>
</feature>
<dbReference type="PROSITE" id="PS50970">
    <property type="entry name" value="HCY"/>
    <property type="match status" value="1"/>
</dbReference>
<dbReference type="InterPro" id="IPR036589">
    <property type="entry name" value="HCY_dom_sf"/>
</dbReference>
<dbReference type="Gene3D" id="3.20.20.330">
    <property type="entry name" value="Homocysteine-binding-like domain"/>
    <property type="match status" value="1"/>
</dbReference>
<dbReference type="GO" id="GO:0009086">
    <property type="term" value="P:methionine biosynthetic process"/>
    <property type="evidence" value="ECO:0007669"/>
    <property type="project" value="TreeGrafter"/>
</dbReference>
<dbReference type="PANTHER" id="PTHR46015">
    <property type="entry name" value="ZGC:172121"/>
    <property type="match status" value="1"/>
</dbReference>